<protein>
    <recommendedName>
        <fullName evidence="3">F-box domain-containing protein</fullName>
    </recommendedName>
</protein>
<dbReference type="Proteomes" id="UP000717328">
    <property type="component" value="Unassembled WGS sequence"/>
</dbReference>
<dbReference type="OrthoDB" id="3001771at2759"/>
<organism evidence="1 2">
    <name type="scientific">Sphagnurus paluster</name>
    <dbReference type="NCBI Taxonomy" id="117069"/>
    <lineage>
        <taxon>Eukaryota</taxon>
        <taxon>Fungi</taxon>
        <taxon>Dikarya</taxon>
        <taxon>Basidiomycota</taxon>
        <taxon>Agaricomycotina</taxon>
        <taxon>Agaricomycetes</taxon>
        <taxon>Agaricomycetidae</taxon>
        <taxon>Agaricales</taxon>
        <taxon>Tricholomatineae</taxon>
        <taxon>Lyophyllaceae</taxon>
        <taxon>Sphagnurus</taxon>
    </lineage>
</organism>
<gene>
    <name evidence="1" type="ORF">H0H81_009696</name>
</gene>
<accession>A0A9P7GNJ1</accession>
<evidence type="ECO:0000313" key="1">
    <source>
        <dbReference type="EMBL" id="KAG5653874.1"/>
    </source>
</evidence>
<evidence type="ECO:0008006" key="3">
    <source>
        <dbReference type="Google" id="ProtNLM"/>
    </source>
</evidence>
<proteinExistence type="predicted"/>
<reference evidence="1" key="1">
    <citation type="submission" date="2021-02" db="EMBL/GenBank/DDBJ databases">
        <authorList>
            <person name="Nieuwenhuis M."/>
            <person name="Van De Peppel L.J.J."/>
        </authorList>
    </citation>
    <scope>NUCLEOTIDE SEQUENCE</scope>
    <source>
        <strain evidence="1">D49</strain>
    </source>
</reference>
<evidence type="ECO:0000313" key="2">
    <source>
        <dbReference type="Proteomes" id="UP000717328"/>
    </source>
</evidence>
<sequence length="487" mass="54861">MARAQALDPLSGKEPKLMQTNFAVGHNQWYRKPATRTIEDLPFELLVLIFKFAFSNSIFRQFDNDWDGFDAKKGTMWPFEYSDVDIRSPSLFPYGLASVCRKWSKLMRSVPLFWTRIFVFIDELFSVQHAPADLKLSKQLPIKLTMTRRRRSAFNNDPSTERSIMEAVMKIIGPHTHIARCTRLTFDLTHTSSLPRLLTDFDYPAPILRILIMRGALASGLGGLSSNTEIKLGNHFPQLEELHIDGHNFVDSIKNAPHRLAKLVSEPVQLLRVENYDPAAGIVPQGRFLVFDAFPIFEGVANLELDSLAFDHAPRSRAEMLRVAGTQILDLEFICLIRLSSPLTATLARMVSPESMHIVSCPLHNVLAFPARRKLKLENILYAGLAPQLRKLLAPWRGTSLTLKLCSIDDTVLVMIGSLGGSVLGLEMNVPCLRKLRLRYCPTISTVVVAYLGVSREFQIGQNPNTFSILIQGCAGFLKRKVKFSRI</sequence>
<dbReference type="EMBL" id="JABCKI010000029">
    <property type="protein sequence ID" value="KAG5653874.1"/>
    <property type="molecule type" value="Genomic_DNA"/>
</dbReference>
<reference evidence="1" key="2">
    <citation type="submission" date="2021-10" db="EMBL/GenBank/DDBJ databases">
        <title>Phylogenomics reveals ancestral predisposition of the termite-cultivated fungus Termitomyces towards a domesticated lifestyle.</title>
        <authorList>
            <person name="Auxier B."/>
            <person name="Grum-Grzhimaylo A."/>
            <person name="Cardenas M.E."/>
            <person name="Lodge J.D."/>
            <person name="Laessoe T."/>
            <person name="Pedersen O."/>
            <person name="Smith M.E."/>
            <person name="Kuyper T.W."/>
            <person name="Franco-Molano E.A."/>
            <person name="Baroni T.J."/>
            <person name="Aanen D.K."/>
        </authorList>
    </citation>
    <scope>NUCLEOTIDE SEQUENCE</scope>
    <source>
        <strain evidence="1">D49</strain>
    </source>
</reference>
<name>A0A9P7GNJ1_9AGAR</name>
<keyword evidence="2" id="KW-1185">Reference proteome</keyword>
<dbReference type="AlphaFoldDB" id="A0A9P7GNJ1"/>
<comment type="caution">
    <text evidence="1">The sequence shown here is derived from an EMBL/GenBank/DDBJ whole genome shotgun (WGS) entry which is preliminary data.</text>
</comment>